<gene>
    <name evidence="2" type="ORF">ACFQO8_10975</name>
</gene>
<evidence type="ECO:0000313" key="3">
    <source>
        <dbReference type="Proteomes" id="UP001596439"/>
    </source>
</evidence>
<sequence length="320" mass="35896">MNLRNVYIDEVTSRIPESMRQDVALELESTIDDMTGNDPSETALFEALRQLGDPHVLAARYANRPLYLIGPALFTQYVNIIKIVLPIAVTVITILSIIGYLTNPIDDTSWSQFLIQAFLQIVAAIFNVVVQTLFWITLTFFIIERAVPEGEVPFSSWKPEQLKKVKPRSTSISFGSILFDVVATVLMVVLYVNAEKLIRVVTDGESYPLLNPSVLDRFLPLVIALAAFGIAIAIYKWIVRNWTKPLALWNALFNIMWIVVTALILLQPDLISSNALSLIAEQINIDIGTISRWGVWGVLLTIIIVCILDLVEGLIKAFRR</sequence>
<dbReference type="Pfam" id="PF22564">
    <property type="entry name" value="HAAS"/>
    <property type="match status" value="1"/>
</dbReference>
<evidence type="ECO:0000256" key="1">
    <source>
        <dbReference type="SAM" id="Phobius"/>
    </source>
</evidence>
<feature type="transmembrane region" description="Helical" evidence="1">
    <location>
        <begin position="113"/>
        <end position="136"/>
    </location>
</feature>
<organism evidence="2 3">
    <name type="scientific">Exiguobacterium aestuarii</name>
    <dbReference type="NCBI Taxonomy" id="273527"/>
    <lineage>
        <taxon>Bacteria</taxon>
        <taxon>Bacillati</taxon>
        <taxon>Bacillota</taxon>
        <taxon>Bacilli</taxon>
        <taxon>Bacillales</taxon>
        <taxon>Bacillales Family XII. Incertae Sedis</taxon>
        <taxon>Exiguobacterium</taxon>
    </lineage>
</organism>
<name>A0ABW2PMF1_9BACL</name>
<dbReference type="EMBL" id="JBHTCE010000002">
    <property type="protein sequence ID" value="MFC7390664.1"/>
    <property type="molecule type" value="Genomic_DNA"/>
</dbReference>
<keyword evidence="1" id="KW-0472">Membrane</keyword>
<feature type="transmembrane region" description="Helical" evidence="1">
    <location>
        <begin position="293"/>
        <end position="315"/>
    </location>
</feature>
<comment type="caution">
    <text evidence="2">The sequence shown here is derived from an EMBL/GenBank/DDBJ whole genome shotgun (WGS) entry which is preliminary data.</text>
</comment>
<dbReference type="RefSeq" id="WP_214790045.1">
    <property type="nucleotide sequence ID" value="NZ_JANIEL010000008.1"/>
</dbReference>
<protein>
    <submittedName>
        <fullName evidence="2">Uncharacterized protein</fullName>
    </submittedName>
</protein>
<proteinExistence type="predicted"/>
<keyword evidence="1" id="KW-0812">Transmembrane</keyword>
<accession>A0ABW2PMF1</accession>
<dbReference type="Proteomes" id="UP001596439">
    <property type="component" value="Unassembled WGS sequence"/>
</dbReference>
<feature type="transmembrane region" description="Helical" evidence="1">
    <location>
        <begin position="246"/>
        <end position="266"/>
    </location>
</feature>
<evidence type="ECO:0000313" key="2">
    <source>
        <dbReference type="EMBL" id="MFC7390664.1"/>
    </source>
</evidence>
<keyword evidence="3" id="KW-1185">Reference proteome</keyword>
<feature type="transmembrane region" description="Helical" evidence="1">
    <location>
        <begin position="172"/>
        <end position="192"/>
    </location>
</feature>
<feature type="transmembrane region" description="Helical" evidence="1">
    <location>
        <begin position="218"/>
        <end position="239"/>
    </location>
</feature>
<keyword evidence="1" id="KW-1133">Transmembrane helix</keyword>
<feature type="transmembrane region" description="Helical" evidence="1">
    <location>
        <begin position="83"/>
        <end position="101"/>
    </location>
</feature>
<reference evidence="3" key="1">
    <citation type="journal article" date="2019" name="Int. J. Syst. Evol. Microbiol.">
        <title>The Global Catalogue of Microorganisms (GCM) 10K type strain sequencing project: providing services to taxonomists for standard genome sequencing and annotation.</title>
        <authorList>
            <consortium name="The Broad Institute Genomics Platform"/>
            <consortium name="The Broad Institute Genome Sequencing Center for Infectious Disease"/>
            <person name="Wu L."/>
            <person name="Ma J."/>
        </authorList>
    </citation>
    <scope>NUCLEOTIDE SEQUENCE [LARGE SCALE GENOMIC DNA]</scope>
    <source>
        <strain evidence="3">CCUG 55590</strain>
    </source>
</reference>